<sequence>MLSMNVPRELSYEQVEDTTTLKNSVSISNDVIQALEIARESPEAASHGTIRDMLESALAGIWGRVLADECGYVMSRDEFAIFNFFQDRFRNNPVAAGARKRYWDNLSIPMRDQQHA</sequence>
<comment type="caution">
    <text evidence="1">The sequence shown here is derived from an EMBL/GenBank/DDBJ whole genome shotgun (WGS) entry which is preliminary data.</text>
</comment>
<protein>
    <submittedName>
        <fullName evidence="1">Uncharacterized protein</fullName>
    </submittedName>
</protein>
<organism evidence="1 2">
    <name type="scientific">Lasiodiplodia mahajangana</name>
    <dbReference type="NCBI Taxonomy" id="1108764"/>
    <lineage>
        <taxon>Eukaryota</taxon>
        <taxon>Fungi</taxon>
        <taxon>Dikarya</taxon>
        <taxon>Ascomycota</taxon>
        <taxon>Pezizomycotina</taxon>
        <taxon>Dothideomycetes</taxon>
        <taxon>Dothideomycetes incertae sedis</taxon>
        <taxon>Botryosphaeriales</taxon>
        <taxon>Botryosphaeriaceae</taxon>
        <taxon>Lasiodiplodia</taxon>
    </lineage>
</organism>
<gene>
    <name evidence="1" type="ORF">O1611_g626</name>
</gene>
<evidence type="ECO:0000313" key="1">
    <source>
        <dbReference type="EMBL" id="KAJ8133000.1"/>
    </source>
</evidence>
<dbReference type="Proteomes" id="UP001153332">
    <property type="component" value="Unassembled WGS sequence"/>
</dbReference>
<proteinExistence type="predicted"/>
<accession>A0ACC2K017</accession>
<dbReference type="EMBL" id="JAPUUL010000057">
    <property type="protein sequence ID" value="KAJ8133000.1"/>
    <property type="molecule type" value="Genomic_DNA"/>
</dbReference>
<evidence type="ECO:0000313" key="2">
    <source>
        <dbReference type="Proteomes" id="UP001153332"/>
    </source>
</evidence>
<keyword evidence="2" id="KW-1185">Reference proteome</keyword>
<name>A0ACC2K017_9PEZI</name>
<reference evidence="1" key="1">
    <citation type="submission" date="2022-12" db="EMBL/GenBank/DDBJ databases">
        <title>Genome Sequence of Lasiodiplodia mahajangana.</title>
        <authorList>
            <person name="Buettner E."/>
        </authorList>
    </citation>
    <scope>NUCLEOTIDE SEQUENCE</scope>
    <source>
        <strain evidence="1">VT137</strain>
    </source>
</reference>